<gene>
    <name evidence="1" type="ORF">V144x_36190</name>
</gene>
<dbReference type="AlphaFoldDB" id="A0A517VYP9"/>
<dbReference type="KEGG" id="gaw:V144x_36190"/>
<dbReference type="Proteomes" id="UP000318704">
    <property type="component" value="Chromosome"/>
</dbReference>
<evidence type="ECO:0000313" key="2">
    <source>
        <dbReference type="Proteomes" id="UP000318704"/>
    </source>
</evidence>
<dbReference type="EMBL" id="CP037920">
    <property type="protein sequence ID" value="QDT98135.1"/>
    <property type="molecule type" value="Genomic_DNA"/>
</dbReference>
<evidence type="ECO:0000313" key="1">
    <source>
        <dbReference type="EMBL" id="QDT98135.1"/>
    </source>
</evidence>
<proteinExistence type="predicted"/>
<sequence>MCRPLRVIKDHSGSSSLLPVAPSELSLMGFREFRVVRGSTDFFCLVENSFNVLCAVLHFQLVVVGAIRYGVVRSCSLASFSRLW</sequence>
<reference evidence="1 2" key="1">
    <citation type="submission" date="2019-03" db="EMBL/GenBank/DDBJ databases">
        <title>Deep-cultivation of Planctomycetes and their phenomic and genomic characterization uncovers novel biology.</title>
        <authorList>
            <person name="Wiegand S."/>
            <person name="Jogler M."/>
            <person name="Boedeker C."/>
            <person name="Pinto D."/>
            <person name="Vollmers J."/>
            <person name="Rivas-Marin E."/>
            <person name="Kohn T."/>
            <person name="Peeters S.H."/>
            <person name="Heuer A."/>
            <person name="Rast P."/>
            <person name="Oberbeckmann S."/>
            <person name="Bunk B."/>
            <person name="Jeske O."/>
            <person name="Meyerdierks A."/>
            <person name="Storesund J.E."/>
            <person name="Kallscheuer N."/>
            <person name="Luecker S."/>
            <person name="Lage O.M."/>
            <person name="Pohl T."/>
            <person name="Merkel B.J."/>
            <person name="Hornburger P."/>
            <person name="Mueller R.-W."/>
            <person name="Bruemmer F."/>
            <person name="Labrenz M."/>
            <person name="Spormann A.M."/>
            <person name="Op den Camp H."/>
            <person name="Overmann J."/>
            <person name="Amann R."/>
            <person name="Jetten M.S.M."/>
            <person name="Mascher T."/>
            <person name="Medema M.H."/>
            <person name="Devos D.P."/>
            <person name="Kaster A.-K."/>
            <person name="Ovreas L."/>
            <person name="Rohde M."/>
            <person name="Galperin M.Y."/>
            <person name="Jogler C."/>
        </authorList>
    </citation>
    <scope>NUCLEOTIDE SEQUENCE [LARGE SCALE GENOMIC DNA]</scope>
    <source>
        <strain evidence="1 2">V144</strain>
    </source>
</reference>
<name>A0A517VYP9_9PLAN</name>
<accession>A0A517VYP9</accession>
<protein>
    <submittedName>
        <fullName evidence="1">Uncharacterized protein</fullName>
    </submittedName>
</protein>
<organism evidence="1 2">
    <name type="scientific">Gimesia aquarii</name>
    <dbReference type="NCBI Taxonomy" id="2527964"/>
    <lineage>
        <taxon>Bacteria</taxon>
        <taxon>Pseudomonadati</taxon>
        <taxon>Planctomycetota</taxon>
        <taxon>Planctomycetia</taxon>
        <taxon>Planctomycetales</taxon>
        <taxon>Planctomycetaceae</taxon>
        <taxon>Gimesia</taxon>
    </lineage>
</organism>